<dbReference type="KEGG" id="xbo:XBJ1_4383"/>
<accession>D3V757</accession>
<dbReference type="InterPro" id="IPR038488">
    <property type="entry name" value="Integrase_DNA-bd_sf"/>
</dbReference>
<dbReference type="Pfam" id="PF13356">
    <property type="entry name" value="Arm-DNA-bind_3"/>
    <property type="match status" value="1"/>
</dbReference>
<dbReference type="Proteomes" id="UP000002045">
    <property type="component" value="Chromosome"/>
</dbReference>
<gene>
    <name evidence="2" type="ordered locus">XBJ1_4383</name>
</gene>
<reference evidence="2" key="1">
    <citation type="journal article" date="2011" name="PLoS ONE">
        <title>The entomopathogenic bacterial endosymbionts xenorhabdus and photorhabdus: convergent lifestyles from divergent genomes.</title>
        <authorList>
            <person name="Chaston J.M."/>
            <person name="Suen G."/>
            <person name="Tucker S.L."/>
            <person name="Andersen A.W."/>
            <person name="Bhasin A."/>
            <person name="Bode E."/>
            <person name="Bode H.B."/>
            <person name="Brachmann A.O."/>
            <person name="Cowles C.E."/>
            <person name="Cowles K.N."/>
            <person name="Darby C."/>
            <person name="de Leon L."/>
            <person name="Drace K."/>
            <person name="Du Z."/>
            <person name="Givaudan A."/>
            <person name="Herbert Tran E.E."/>
            <person name="Jewell K.A."/>
            <person name="Knack J.J."/>
            <person name="Krasomil-Osterfeld K.C."/>
            <person name="Kukor R."/>
            <person name="Lanois A."/>
            <person name="Latreille P."/>
            <person name="Leimgruber N.K."/>
            <person name="Lipke C.M."/>
            <person name="Liu R."/>
            <person name="Lu X."/>
            <person name="Martens E.C."/>
            <person name="Marri P.R."/>
            <person name="Medigue C."/>
            <person name="Menard M.L."/>
            <person name="Miller N.M."/>
            <person name="Morales-Soto N."/>
            <person name="Norton S."/>
            <person name="Ogier J.C."/>
            <person name="Orchard S.S."/>
            <person name="Park D."/>
            <person name="Park Y."/>
            <person name="Qurollo B.A."/>
            <person name="Sugar D.R."/>
            <person name="Richards G.R."/>
            <person name="Rouy Z."/>
            <person name="Slominski B."/>
            <person name="Slominski K."/>
            <person name="Snyder H."/>
            <person name="Tjaden B.C."/>
            <person name="van der Hoeven R."/>
            <person name="Welch R.D."/>
            <person name="Wheeler C."/>
            <person name="Xiang B."/>
            <person name="Barbazuk B."/>
            <person name="Gaudriault S."/>
            <person name="Goodner B."/>
            <person name="Slater S.C."/>
            <person name="Forst S."/>
            <person name="Goldman B.S."/>
            <person name="Goodrich-Blair H."/>
        </authorList>
    </citation>
    <scope>NUCLEOTIDE SEQUENCE [LARGE SCALE GENOMIC DNA]</scope>
    <source>
        <strain evidence="2">SS-2004</strain>
    </source>
</reference>
<protein>
    <submittedName>
        <fullName evidence="2">Putative integrase</fullName>
    </submittedName>
</protein>
<name>D3V757_XENBS</name>
<dbReference type="AlphaFoldDB" id="D3V757"/>
<evidence type="ECO:0000313" key="2">
    <source>
        <dbReference type="EMBL" id="CBJ83486.1"/>
    </source>
</evidence>
<evidence type="ECO:0000313" key="3">
    <source>
        <dbReference type="Proteomes" id="UP000002045"/>
    </source>
</evidence>
<organism evidence="2 3">
    <name type="scientific">Xenorhabdus bovienii (strain SS-2004)</name>
    <name type="common">Xenorhabdus nematophila subsp. bovienii</name>
    <dbReference type="NCBI Taxonomy" id="406818"/>
    <lineage>
        <taxon>Bacteria</taxon>
        <taxon>Pseudomonadati</taxon>
        <taxon>Pseudomonadota</taxon>
        <taxon>Gammaproteobacteria</taxon>
        <taxon>Enterobacterales</taxon>
        <taxon>Morganellaceae</taxon>
        <taxon>Xenorhabdus</taxon>
    </lineage>
</organism>
<proteinExistence type="predicted"/>
<dbReference type="HOGENOM" id="CLU_2482565_0_0_6"/>
<dbReference type="InterPro" id="IPR025166">
    <property type="entry name" value="Integrase_DNA_bind_dom"/>
</dbReference>
<dbReference type="Gene3D" id="3.30.160.390">
    <property type="entry name" value="Integrase, DNA-binding domain"/>
    <property type="match status" value="1"/>
</dbReference>
<evidence type="ECO:0000259" key="1">
    <source>
        <dbReference type="Pfam" id="PF13356"/>
    </source>
</evidence>
<feature type="domain" description="Integrase DNA-binding" evidence="1">
    <location>
        <begin position="1"/>
        <end position="37"/>
    </location>
</feature>
<dbReference type="eggNOG" id="COG0582">
    <property type="taxonomic scope" value="Bacteria"/>
</dbReference>
<dbReference type="EMBL" id="FN667741">
    <property type="protein sequence ID" value="CBJ83486.1"/>
    <property type="molecule type" value="Genomic_DNA"/>
</dbReference>
<sequence>MNLGTYADLSLAKARELTRELSARVALGYDVAGEKQERKAEALAKIDAIKVSDLAAEYFERQILPRWKPPDILRRRIACDWLRYMKM</sequence>